<dbReference type="PANTHER" id="PTHR43072">
    <property type="entry name" value="N-ACETYLTRANSFERASE"/>
    <property type="match status" value="1"/>
</dbReference>
<evidence type="ECO:0000259" key="1">
    <source>
        <dbReference type="PROSITE" id="PS51186"/>
    </source>
</evidence>
<dbReference type="InterPro" id="IPR000182">
    <property type="entry name" value="GNAT_dom"/>
</dbReference>
<name>A0A941DYZ0_9BACI</name>
<dbReference type="EMBL" id="JAGSOT010000076">
    <property type="protein sequence ID" value="MBR7797922.1"/>
    <property type="molecule type" value="Genomic_DNA"/>
</dbReference>
<gene>
    <name evidence="2" type="ORF">KCX74_18005</name>
</gene>
<evidence type="ECO:0000313" key="3">
    <source>
        <dbReference type="Proteomes" id="UP000675284"/>
    </source>
</evidence>
<accession>A0A941DYZ0</accession>
<dbReference type="Proteomes" id="UP000675284">
    <property type="component" value="Unassembled WGS sequence"/>
</dbReference>
<dbReference type="AlphaFoldDB" id="A0A941DYZ0"/>
<sequence>MNIRSIEGSDYYRISPIINEWWGGRQMADMVPKLFFEHFNNSSFIVEENGEIIGFLIGFVSQSQTNTAYIHFIGVHPNHRNMQIGKRLYHTFFQVMKRFNVEVIRCVTSPKNRNSIAFHTHMGFDIVKGDNVVDGISIHTQYDGINHDRVLFRKQI</sequence>
<dbReference type="RefSeq" id="WP_026682242.1">
    <property type="nucleotide sequence ID" value="NZ_BAAACY010000145.1"/>
</dbReference>
<dbReference type="Gene3D" id="3.40.630.30">
    <property type="match status" value="1"/>
</dbReference>
<reference evidence="2" key="1">
    <citation type="submission" date="2021-04" db="EMBL/GenBank/DDBJ databases">
        <title>Isolation and polyphasic classification of algal microorganism.</title>
        <authorList>
            <person name="Wang S."/>
        </authorList>
    </citation>
    <scope>NUCLEOTIDE SEQUENCE</scope>
    <source>
        <strain evidence="2">720a</strain>
    </source>
</reference>
<dbReference type="SUPFAM" id="SSF55729">
    <property type="entry name" value="Acyl-CoA N-acyltransferases (Nat)"/>
    <property type="match status" value="1"/>
</dbReference>
<comment type="caution">
    <text evidence="2">The sequence shown here is derived from an EMBL/GenBank/DDBJ whole genome shotgun (WGS) entry which is preliminary data.</text>
</comment>
<dbReference type="PROSITE" id="PS51186">
    <property type="entry name" value="GNAT"/>
    <property type="match status" value="1"/>
</dbReference>
<dbReference type="InterPro" id="IPR017255">
    <property type="entry name" value="AcTrfase_GNAT_prd"/>
</dbReference>
<proteinExistence type="predicted"/>
<dbReference type="Pfam" id="PF00583">
    <property type="entry name" value="Acetyltransf_1"/>
    <property type="match status" value="1"/>
</dbReference>
<dbReference type="FunFam" id="3.40.630.30:FF:000133">
    <property type="entry name" value="Acetyltransferase, GNAT family"/>
    <property type="match status" value="1"/>
</dbReference>
<organism evidence="2 3">
    <name type="scientific">Virgibacillus salarius</name>
    <dbReference type="NCBI Taxonomy" id="447199"/>
    <lineage>
        <taxon>Bacteria</taxon>
        <taxon>Bacillati</taxon>
        <taxon>Bacillota</taxon>
        <taxon>Bacilli</taxon>
        <taxon>Bacillales</taxon>
        <taxon>Bacillaceae</taxon>
        <taxon>Virgibacillus</taxon>
    </lineage>
</organism>
<evidence type="ECO:0000313" key="2">
    <source>
        <dbReference type="EMBL" id="MBR7797922.1"/>
    </source>
</evidence>
<dbReference type="PANTHER" id="PTHR43072:SF36">
    <property type="entry name" value="RIBOSOMAL-PROTEIN-ALANINE ACETYLTRANSFERASE"/>
    <property type="match status" value="1"/>
</dbReference>
<dbReference type="PIRSF" id="PIRSF037663">
    <property type="entry name" value="Acetyltransf_GNAT_prd"/>
    <property type="match status" value="1"/>
</dbReference>
<dbReference type="GO" id="GO:0016747">
    <property type="term" value="F:acyltransferase activity, transferring groups other than amino-acyl groups"/>
    <property type="evidence" value="ECO:0007669"/>
    <property type="project" value="InterPro"/>
</dbReference>
<protein>
    <submittedName>
        <fullName evidence="2">GNAT family N-acetyltransferase</fullName>
    </submittedName>
</protein>
<dbReference type="CDD" id="cd04301">
    <property type="entry name" value="NAT_SF"/>
    <property type="match status" value="1"/>
</dbReference>
<feature type="domain" description="N-acetyltransferase" evidence="1">
    <location>
        <begin position="1"/>
        <end position="156"/>
    </location>
</feature>
<keyword evidence="3" id="KW-1185">Reference proteome</keyword>
<dbReference type="InterPro" id="IPR016181">
    <property type="entry name" value="Acyl_CoA_acyltransferase"/>
</dbReference>